<reference evidence="1" key="1">
    <citation type="submission" date="2020-05" db="EMBL/GenBank/DDBJ databases">
        <authorList>
            <person name="Chiriac C."/>
            <person name="Salcher M."/>
            <person name="Ghai R."/>
            <person name="Kavagutti S V."/>
        </authorList>
    </citation>
    <scope>NUCLEOTIDE SEQUENCE</scope>
</reference>
<evidence type="ECO:0000313" key="1">
    <source>
        <dbReference type="EMBL" id="CAB4221166.1"/>
    </source>
</evidence>
<sequence>MKYHIRAFNKVLGHLYVEFEGFGNKAINVPINDAGLYITGTELDEYIKSFIPEAEVKRKAALAAGIPNWEDIQNLVPEPDQQIFVTNSDPVINTGPVL</sequence>
<accession>A0A6J5T1P8</accession>
<gene>
    <name evidence="1" type="ORF">UFOVP1636_169</name>
</gene>
<proteinExistence type="predicted"/>
<dbReference type="EMBL" id="LR797503">
    <property type="protein sequence ID" value="CAB4221166.1"/>
    <property type="molecule type" value="Genomic_DNA"/>
</dbReference>
<protein>
    <submittedName>
        <fullName evidence="1">Uncharacterized protein</fullName>
    </submittedName>
</protein>
<organism evidence="1">
    <name type="scientific">uncultured Caudovirales phage</name>
    <dbReference type="NCBI Taxonomy" id="2100421"/>
    <lineage>
        <taxon>Viruses</taxon>
        <taxon>Duplodnaviria</taxon>
        <taxon>Heunggongvirae</taxon>
        <taxon>Uroviricota</taxon>
        <taxon>Caudoviricetes</taxon>
        <taxon>Peduoviridae</taxon>
        <taxon>Maltschvirus</taxon>
        <taxon>Maltschvirus maltsch</taxon>
    </lineage>
</organism>
<name>A0A6J5T1P8_9CAUD</name>